<dbReference type="InterPro" id="IPR052541">
    <property type="entry name" value="SQRD"/>
</dbReference>
<feature type="domain" description="Flavocytochrome c sulphide dehydrogenase flavin-binding" evidence="5">
    <location>
        <begin position="357"/>
        <end position="425"/>
    </location>
</feature>
<dbReference type="GO" id="GO:0050660">
    <property type="term" value="F:flavin adenine dinucleotide binding"/>
    <property type="evidence" value="ECO:0007669"/>
    <property type="project" value="InterPro"/>
</dbReference>
<dbReference type="Proteomes" id="UP000018922">
    <property type="component" value="Chromosome I"/>
</dbReference>
<dbReference type="SUPFAM" id="SSF55424">
    <property type="entry name" value="FAD/NAD-linked reductases, dimerisation (C-terminal) domain"/>
    <property type="match status" value="1"/>
</dbReference>
<evidence type="ECO:0000313" key="8">
    <source>
        <dbReference type="Proteomes" id="UP000018922"/>
    </source>
</evidence>
<dbReference type="Gene3D" id="3.50.50.60">
    <property type="entry name" value="FAD/NAD(P)-binding domain"/>
    <property type="match status" value="2"/>
</dbReference>
<dbReference type="PANTHER" id="PTHR43755:SF1">
    <property type="entry name" value="FAD-DEPENDENT PYRIDINE NUCLEOTIDE-DISULPHIDE OXIDOREDUCTASE"/>
    <property type="match status" value="1"/>
</dbReference>
<keyword evidence="3" id="KW-0732">Signal</keyword>
<dbReference type="EMBL" id="HG794546">
    <property type="protein sequence ID" value="CDK98474.1"/>
    <property type="molecule type" value="Genomic_DNA"/>
</dbReference>
<dbReference type="Pfam" id="PF21706">
    <property type="entry name" value="FCSD_central"/>
    <property type="match status" value="1"/>
</dbReference>
<organism evidence="7 8">
    <name type="scientific">Magnetospirillum gryphiswaldense (strain DSM 6361 / JCM 21280 / NBRC 15271 / MSR-1)</name>
    <dbReference type="NCBI Taxonomy" id="431944"/>
    <lineage>
        <taxon>Bacteria</taxon>
        <taxon>Pseudomonadati</taxon>
        <taxon>Pseudomonadota</taxon>
        <taxon>Alphaproteobacteria</taxon>
        <taxon>Rhodospirillales</taxon>
        <taxon>Rhodospirillaceae</taxon>
        <taxon>Magnetospirillum</taxon>
    </lineage>
</organism>
<dbReference type="InterPro" id="IPR015323">
    <property type="entry name" value="FlavoCytC_S_DH_flav-bd"/>
</dbReference>
<dbReference type="InterPro" id="IPR006311">
    <property type="entry name" value="TAT_signal"/>
</dbReference>
<dbReference type="PANTHER" id="PTHR43755">
    <property type="match status" value="1"/>
</dbReference>
<protein>
    <submittedName>
        <fullName evidence="7">Sulfide dehydrogenase [flavocytochrome c] flavoprotein chain</fullName>
    </submittedName>
</protein>
<feature type="domain" description="FAD/NAD(P)-binding" evidence="4">
    <location>
        <begin position="34"/>
        <end position="151"/>
    </location>
</feature>
<evidence type="ECO:0000259" key="5">
    <source>
        <dbReference type="Pfam" id="PF09242"/>
    </source>
</evidence>
<dbReference type="Pfam" id="PF09242">
    <property type="entry name" value="FCSD-flav_bind"/>
    <property type="match status" value="1"/>
</dbReference>
<dbReference type="SUPFAM" id="SSF51905">
    <property type="entry name" value="FAD/NAD(P)-binding domain"/>
    <property type="match status" value="2"/>
</dbReference>
<dbReference type="InterPro" id="IPR049386">
    <property type="entry name" value="FCSD_central"/>
</dbReference>
<evidence type="ECO:0000313" key="7">
    <source>
        <dbReference type="EMBL" id="CDK98474.1"/>
    </source>
</evidence>
<feature type="domain" description="Sulfide dehydrogenase [flavocytochrome c] flavoprotein chain central" evidence="6">
    <location>
        <begin position="165"/>
        <end position="281"/>
    </location>
</feature>
<reference evidence="7 8" key="1">
    <citation type="journal article" date="2014" name="Genome Announc.">
        <title>Complete genome sequence of Magnetospirillum gryphiswaldense MSR-1.</title>
        <authorList>
            <person name="Wang X."/>
            <person name="Wang Q."/>
            <person name="Zhang W."/>
            <person name="Wang Y."/>
            <person name="Li L."/>
            <person name="Wen T."/>
            <person name="Zhang T."/>
            <person name="Zhang Y."/>
            <person name="Xu J."/>
            <person name="Hu J."/>
            <person name="Li S."/>
            <person name="Liu L."/>
            <person name="Liu J."/>
            <person name="Jiang W."/>
            <person name="Tian J."/>
            <person name="Li Y."/>
            <person name="Schuler D."/>
            <person name="Wang L."/>
            <person name="Li J."/>
        </authorList>
    </citation>
    <scope>NUCLEOTIDE SEQUENCE [LARGE SCALE GENOMIC DNA]</scope>
    <source>
        <strain evidence="8">DSM 6361 / JCM 21280 / NBRC 15271 / MSR-1</strain>
    </source>
</reference>
<feature type="chain" id="PRO_5004745237" evidence="3">
    <location>
        <begin position="27"/>
        <end position="426"/>
    </location>
</feature>
<evidence type="ECO:0000259" key="6">
    <source>
        <dbReference type="Pfam" id="PF21706"/>
    </source>
</evidence>
<dbReference type="InterPro" id="IPR036188">
    <property type="entry name" value="FAD/NAD-bd_sf"/>
</dbReference>
<evidence type="ECO:0000256" key="3">
    <source>
        <dbReference type="SAM" id="SignalP"/>
    </source>
</evidence>
<dbReference type="HOGENOM" id="CLU_030742_0_0_5"/>
<dbReference type="InterPro" id="IPR016156">
    <property type="entry name" value="FAD/NAD-linked_Rdtase_dimer_sf"/>
</dbReference>
<sequence>MTTRLSRRSFGLLAGAAALTGLSACAARPPAKARVVVIGGGFGGATTAKYIRRLDPAIDVTLVERSKSFVTCPFSNAVIGGLQDISTITHSYDALSERWGVDVIHDEAIAVDTVKKIVALKGGRQLSYDKLVVAPGIDFKWNAIEGYDEKAAEILPHAWKAGAQTITLRRQLEALEDGGVVALSVPANPYRCPPGPYERASLIAHYLKTTKPKSKLLILDGKDSFSKQGLFQDAWAKMYPGLIEWVPLSKDGKITKVDAAARVLESEFGTKHKVAVANVIPPQQAGAIAHVAGLVDKSGWVPVDAKTFEAKQAKDVYVVGDATIAAPQPKSGFIANAHGKVVAATIVNAVNGKGQLEPSWANTCYSLIAPDYGITVAGVYRVGDKGLEEVPGSGGVSPKDADAQFRALEARYARDWYKSITTDTWG</sequence>
<dbReference type="eggNOG" id="COG0446">
    <property type="taxonomic scope" value="Bacteria"/>
</dbReference>
<dbReference type="KEGG" id="mgy:MGMSRv2__1259"/>
<evidence type="ECO:0000256" key="1">
    <source>
        <dbReference type="ARBA" id="ARBA00022630"/>
    </source>
</evidence>
<keyword evidence="1" id="KW-0285">Flavoprotein</keyword>
<dbReference type="PROSITE" id="PS51257">
    <property type="entry name" value="PROKAR_LIPOPROTEIN"/>
    <property type="match status" value="1"/>
</dbReference>
<dbReference type="GO" id="GO:0016491">
    <property type="term" value="F:oxidoreductase activity"/>
    <property type="evidence" value="ECO:0007669"/>
    <property type="project" value="InterPro"/>
</dbReference>
<accession>V6EZ40</accession>
<name>V6EZ40_MAGGM</name>
<dbReference type="STRING" id="1430440.MGMSRv2__1259"/>
<feature type="signal peptide" evidence="3">
    <location>
        <begin position="1"/>
        <end position="26"/>
    </location>
</feature>
<keyword evidence="2" id="KW-0274">FAD</keyword>
<dbReference type="InterPro" id="IPR037092">
    <property type="entry name" value="FlavoCytC_S_DH_flav-bd_sf"/>
</dbReference>
<dbReference type="Gene3D" id="3.90.760.10">
    <property type="entry name" value="Flavocytochrome c sulphide dehydrogenase, flavin-binding domain"/>
    <property type="match status" value="1"/>
</dbReference>
<evidence type="ECO:0000256" key="2">
    <source>
        <dbReference type="ARBA" id="ARBA00022827"/>
    </source>
</evidence>
<evidence type="ECO:0000259" key="4">
    <source>
        <dbReference type="Pfam" id="PF07992"/>
    </source>
</evidence>
<dbReference type="AlphaFoldDB" id="V6EZ40"/>
<proteinExistence type="predicted"/>
<dbReference type="FunFam" id="3.50.50.60:FF:000234">
    <property type="entry name" value="Flavocytochrome C sulfide dehydrogenase"/>
    <property type="match status" value="1"/>
</dbReference>
<dbReference type="PROSITE" id="PS51318">
    <property type="entry name" value="TAT"/>
    <property type="match status" value="1"/>
</dbReference>
<keyword evidence="8" id="KW-1185">Reference proteome</keyword>
<dbReference type="Pfam" id="PF07992">
    <property type="entry name" value="Pyr_redox_2"/>
    <property type="match status" value="1"/>
</dbReference>
<gene>
    <name evidence="7" type="primary">fccB</name>
    <name evidence="7" type="ordered locus">MGMSRv2__1259</name>
</gene>
<dbReference type="InterPro" id="IPR023753">
    <property type="entry name" value="FAD/NAD-binding_dom"/>
</dbReference>